<feature type="transmembrane region" description="Helical" evidence="2">
    <location>
        <begin position="7"/>
        <end position="33"/>
    </location>
</feature>
<gene>
    <name evidence="3" type="ORF">MIPYR_50195</name>
</gene>
<feature type="region of interest" description="Disordered" evidence="1">
    <location>
        <begin position="116"/>
        <end position="179"/>
    </location>
</feature>
<organism evidence="3">
    <name type="scientific">uncultured Microbacterium sp</name>
    <dbReference type="NCBI Taxonomy" id="191216"/>
    <lineage>
        <taxon>Bacteria</taxon>
        <taxon>Bacillati</taxon>
        <taxon>Actinomycetota</taxon>
        <taxon>Actinomycetes</taxon>
        <taxon>Micrococcales</taxon>
        <taxon>Microbacteriaceae</taxon>
        <taxon>Microbacterium</taxon>
        <taxon>environmental samples</taxon>
    </lineage>
</organism>
<dbReference type="EMBL" id="FLQR01000009">
    <property type="protein sequence ID" value="SBS74111.1"/>
    <property type="molecule type" value="Genomic_DNA"/>
</dbReference>
<evidence type="ECO:0000313" key="3">
    <source>
        <dbReference type="EMBL" id="SBS74111.1"/>
    </source>
</evidence>
<sequence length="232" mass="23830">MNGNRQLVNLVGLLLVVAILVAGVALVALPMYAQSRTIDANTVAVEQTNAIYEAQITQLAAADEEIDAVDADLATLRTAIPANTSLDDVFEIIAAASTRADVTISTIKVVDPEQWAPRAGVDTDPEAAAAAEAAPDADAATDPATDDGSAEGTGGSATDEAATDGTATEEQVGPQPQQQLTVTIEVEVADAEAAMTFVDALGRGKRLIAPIDATLDDGTLTVTVLTFIRTED</sequence>
<dbReference type="RefSeq" id="WP_295577112.1">
    <property type="nucleotide sequence ID" value="NZ_FLQR01000009.1"/>
</dbReference>
<keyword evidence="2" id="KW-0472">Membrane</keyword>
<feature type="compositionally biased region" description="Low complexity" evidence="1">
    <location>
        <begin position="156"/>
        <end position="170"/>
    </location>
</feature>
<evidence type="ECO:0000256" key="2">
    <source>
        <dbReference type="SAM" id="Phobius"/>
    </source>
</evidence>
<evidence type="ECO:0000256" key="1">
    <source>
        <dbReference type="SAM" id="MobiDB-lite"/>
    </source>
</evidence>
<protein>
    <recommendedName>
        <fullName evidence="4">Tfp pilus assembly protein PilO</fullName>
    </recommendedName>
</protein>
<reference evidence="3" key="1">
    <citation type="submission" date="2016-03" db="EMBL/GenBank/DDBJ databases">
        <authorList>
            <person name="Ploux O."/>
        </authorList>
    </citation>
    <scope>NUCLEOTIDE SEQUENCE</scope>
    <source>
        <strain evidence="3">UC1</strain>
    </source>
</reference>
<keyword evidence="2" id="KW-1133">Transmembrane helix</keyword>
<evidence type="ECO:0008006" key="4">
    <source>
        <dbReference type="Google" id="ProtNLM"/>
    </source>
</evidence>
<keyword evidence="2" id="KW-0812">Transmembrane</keyword>
<accession>A0A1Y5PDB3</accession>
<proteinExistence type="predicted"/>
<name>A0A1Y5PDB3_9MICO</name>
<dbReference type="AlphaFoldDB" id="A0A1Y5PDB3"/>
<feature type="compositionally biased region" description="Low complexity" evidence="1">
    <location>
        <begin position="126"/>
        <end position="143"/>
    </location>
</feature>